<keyword evidence="4 6" id="KW-1133">Transmembrane helix</keyword>
<feature type="transmembrane region" description="Helical" evidence="6">
    <location>
        <begin position="182"/>
        <end position="209"/>
    </location>
</feature>
<feature type="transmembrane region" description="Helical" evidence="6">
    <location>
        <begin position="299"/>
        <end position="326"/>
    </location>
</feature>
<sequence>MPSEERKSIHGTWKGRWTFILAAAGSAVGLGNIWKFPYMAGEYGGGAFVLIYLACILLIGVPIMVAEILIGRRGRSSPANSMSYLAGEAKTFPHWKFLGVMGAVAGLLILSFYSVAAGWAFSYIFEDFKGTSAEFYNDEFSNFLTNEVSLIFYHSAFIFLTIFVVAKGVIEGLEVWLNRLMPILFIILLLLCIYATQTGAFMQGVMYLFEPDFSKITPTVILAALGQAFFTLSLGMGAIMAYGAYMPSDQNIAPTALSVAMLDTSVAILAGIAIFPVVFANGLEPSSGPGLVFVTLPWAFVNMPLGIIFGKLFFILLSIAALSSAISLLEPGVAWVVESLKISRLKAAVGLGLVAWILGIFSALSFDLLSEYTFIAGKNFFDSMDFLSNQILLPLGGIFIAIFVGWVMKPKHVLSELGLQRGFFLNTWFFLLKYVAPVMVALILILAVFFGVTV</sequence>
<feature type="transmembrane region" description="Helical" evidence="6">
    <location>
        <begin position="150"/>
        <end position="170"/>
    </location>
</feature>
<dbReference type="PANTHER" id="PTHR42948">
    <property type="entry name" value="TRANSPORTER"/>
    <property type="match status" value="1"/>
</dbReference>
<dbReference type="EMBL" id="UINC01015223">
    <property type="protein sequence ID" value="SVA64256.1"/>
    <property type="molecule type" value="Genomic_DNA"/>
</dbReference>
<dbReference type="PRINTS" id="PR00176">
    <property type="entry name" value="NANEUSMPORT"/>
</dbReference>
<dbReference type="GO" id="GO:0016020">
    <property type="term" value="C:membrane"/>
    <property type="evidence" value="ECO:0007669"/>
    <property type="project" value="UniProtKB-SubCell"/>
</dbReference>
<dbReference type="InterPro" id="IPR037272">
    <property type="entry name" value="SNS_sf"/>
</dbReference>
<evidence type="ECO:0000256" key="2">
    <source>
        <dbReference type="ARBA" id="ARBA00022448"/>
    </source>
</evidence>
<keyword evidence="3 6" id="KW-0812">Transmembrane</keyword>
<dbReference type="CDD" id="cd10336">
    <property type="entry name" value="SLC6sbd_Tyt1-Like"/>
    <property type="match status" value="1"/>
</dbReference>
<keyword evidence="2" id="KW-0813">Transport</keyword>
<evidence type="ECO:0000256" key="5">
    <source>
        <dbReference type="ARBA" id="ARBA00023136"/>
    </source>
</evidence>
<dbReference type="AlphaFoldDB" id="A0A381XHN0"/>
<dbReference type="PANTHER" id="PTHR42948:SF1">
    <property type="entry name" value="TRANSPORTER"/>
    <property type="match status" value="1"/>
</dbReference>
<dbReference type="SUPFAM" id="SSF161070">
    <property type="entry name" value="SNF-like"/>
    <property type="match status" value="1"/>
</dbReference>
<evidence type="ECO:0008006" key="8">
    <source>
        <dbReference type="Google" id="ProtNLM"/>
    </source>
</evidence>
<evidence type="ECO:0000256" key="3">
    <source>
        <dbReference type="ARBA" id="ARBA00022692"/>
    </source>
</evidence>
<evidence type="ECO:0000256" key="1">
    <source>
        <dbReference type="ARBA" id="ARBA00004141"/>
    </source>
</evidence>
<dbReference type="InterPro" id="IPR047218">
    <property type="entry name" value="YocR/YhdH-like"/>
</dbReference>
<accession>A0A381XHN0</accession>
<name>A0A381XHN0_9ZZZZ</name>
<feature type="transmembrane region" description="Helical" evidence="6">
    <location>
        <begin position="46"/>
        <end position="70"/>
    </location>
</feature>
<protein>
    <recommendedName>
        <fullName evidence="8">Transporter</fullName>
    </recommendedName>
</protein>
<proteinExistence type="predicted"/>
<dbReference type="NCBIfam" id="NF037979">
    <property type="entry name" value="Na_transp"/>
    <property type="match status" value="1"/>
</dbReference>
<gene>
    <name evidence="7" type="ORF">METZ01_LOCUS117110</name>
</gene>
<feature type="transmembrane region" description="Helical" evidence="6">
    <location>
        <begin position="257"/>
        <end position="279"/>
    </location>
</feature>
<evidence type="ECO:0000256" key="4">
    <source>
        <dbReference type="ARBA" id="ARBA00022989"/>
    </source>
</evidence>
<dbReference type="Pfam" id="PF00209">
    <property type="entry name" value="SNF"/>
    <property type="match status" value="2"/>
</dbReference>
<comment type="subcellular location">
    <subcellularLocation>
        <location evidence="1">Membrane</location>
        <topology evidence="1">Multi-pass membrane protein</topology>
    </subcellularLocation>
</comment>
<feature type="transmembrane region" description="Helical" evidence="6">
    <location>
        <begin position="16"/>
        <end position="34"/>
    </location>
</feature>
<dbReference type="InterPro" id="IPR000175">
    <property type="entry name" value="Na/ntran_symport"/>
</dbReference>
<organism evidence="7">
    <name type="scientific">marine metagenome</name>
    <dbReference type="NCBI Taxonomy" id="408172"/>
    <lineage>
        <taxon>unclassified sequences</taxon>
        <taxon>metagenomes</taxon>
        <taxon>ecological metagenomes</taxon>
    </lineage>
</organism>
<evidence type="ECO:0000313" key="7">
    <source>
        <dbReference type="EMBL" id="SVA64256.1"/>
    </source>
</evidence>
<dbReference type="PROSITE" id="PS00610">
    <property type="entry name" value="NA_NEUROTRAN_SYMP_1"/>
    <property type="match status" value="1"/>
</dbReference>
<reference evidence="7" key="1">
    <citation type="submission" date="2018-05" db="EMBL/GenBank/DDBJ databases">
        <authorList>
            <person name="Lanie J.A."/>
            <person name="Ng W.-L."/>
            <person name="Kazmierczak K.M."/>
            <person name="Andrzejewski T.M."/>
            <person name="Davidsen T.M."/>
            <person name="Wayne K.J."/>
            <person name="Tettelin H."/>
            <person name="Glass J.I."/>
            <person name="Rusch D."/>
            <person name="Podicherti R."/>
            <person name="Tsui H.-C.T."/>
            <person name="Winkler M.E."/>
        </authorList>
    </citation>
    <scope>NUCLEOTIDE SEQUENCE</scope>
</reference>
<feature type="transmembrane region" description="Helical" evidence="6">
    <location>
        <begin position="97"/>
        <end position="121"/>
    </location>
</feature>
<feature type="transmembrane region" description="Helical" evidence="6">
    <location>
        <begin position="221"/>
        <end position="245"/>
    </location>
</feature>
<feature type="transmembrane region" description="Helical" evidence="6">
    <location>
        <begin position="386"/>
        <end position="407"/>
    </location>
</feature>
<feature type="transmembrane region" description="Helical" evidence="6">
    <location>
        <begin position="428"/>
        <end position="452"/>
    </location>
</feature>
<feature type="transmembrane region" description="Helical" evidence="6">
    <location>
        <begin position="347"/>
        <end position="366"/>
    </location>
</feature>
<evidence type="ECO:0000256" key="6">
    <source>
        <dbReference type="SAM" id="Phobius"/>
    </source>
</evidence>
<dbReference type="PROSITE" id="PS50267">
    <property type="entry name" value="NA_NEUROTRAN_SYMP_3"/>
    <property type="match status" value="1"/>
</dbReference>
<keyword evidence="5 6" id="KW-0472">Membrane</keyword>